<protein>
    <recommendedName>
        <fullName evidence="6">Mitochondrial distribution and morphology protein 10</fullName>
    </recommendedName>
    <alternativeName>
        <fullName evidence="6">Mitochondrial inheritance component MDM10</fullName>
    </alternativeName>
</protein>
<proteinExistence type="inferred from homology"/>
<gene>
    <name evidence="6" type="primary">MDM10</name>
    <name evidence="7" type="ORF">DIURU_002947</name>
</gene>
<dbReference type="InterPro" id="IPR027539">
    <property type="entry name" value="Mdm10"/>
</dbReference>
<evidence type="ECO:0000313" key="8">
    <source>
        <dbReference type="Proteomes" id="UP000449547"/>
    </source>
</evidence>
<keyword evidence="5 6" id="KW-0472">Membrane</keyword>
<comment type="similarity">
    <text evidence="6">Belongs to the MDM10 family.</text>
</comment>
<dbReference type="GO" id="GO:0001401">
    <property type="term" value="C:SAM complex"/>
    <property type="evidence" value="ECO:0007669"/>
    <property type="project" value="TreeGrafter"/>
</dbReference>
<dbReference type="GO" id="GO:0045040">
    <property type="term" value="P:protein insertion into mitochondrial outer membrane"/>
    <property type="evidence" value="ECO:0007669"/>
    <property type="project" value="UniProtKB-UniRule"/>
</dbReference>
<evidence type="ECO:0000256" key="6">
    <source>
        <dbReference type="HAMAP-Rule" id="MF_03102"/>
    </source>
</evidence>
<sequence>MYTYMEYLQRCFYKATQWNEDNIFSHLTATSTALLEFPVPNGAKVDVSSQSTPYSASSFTLSNYRAINGSIAYFYSSIPLYSTSGTKDASLQEAIAGFKIIEPVKDESTGDIDPSTAKKLPMLVYGRMYFPGSALEAMLIKRITKSTQMLVKCISNPYVDDNGTMIVYLQTNKPRFSREFICSTNEALCGLRFLYNFGDSAAASGGRVIPKFDNSVISVGTELWYAAKTMSPGLSTALRYSTRSTSTGKPLTMTVAVNPILGHIQSTYTVKTSVASTFCSKYDFNAFSYASNLSLGCELYNFHPTATPPGPQLPRKQINLPMLFPGQVTQNSVILNPIQGQEDSYYINPELLNQPRRQADDMTAAFQTLVNESNFKSVLKCSTSLGDRSVKMLWEGHVGEFLMSTGFKMHFGDGRPQLSRFGVTFSYAA</sequence>
<comment type="caution">
    <text evidence="7">The sequence shown here is derived from an EMBL/GenBank/DDBJ whole genome shotgun (WGS) entry which is preliminary data.</text>
</comment>
<dbReference type="GO" id="GO:0015914">
    <property type="term" value="P:phospholipid transport"/>
    <property type="evidence" value="ECO:0007669"/>
    <property type="project" value="TreeGrafter"/>
</dbReference>
<dbReference type="PANTHER" id="PTHR28035:SF1">
    <property type="entry name" value="MITOCHONDRIAL DISTRIBUTION AND MORPHOLOGY PROTEIN 10"/>
    <property type="match status" value="1"/>
</dbReference>
<dbReference type="PANTHER" id="PTHR28035">
    <property type="entry name" value="MITOCHONDRIAL DISTRIBUTION AND MORPHOLOGY PROTEIN 10"/>
    <property type="match status" value="1"/>
</dbReference>
<name>A0A642UN63_DIURU</name>
<dbReference type="OMA" id="VPGYRQI"/>
<dbReference type="GO" id="GO:0032865">
    <property type="term" value="C:ERMES complex"/>
    <property type="evidence" value="ECO:0007669"/>
    <property type="project" value="UniProtKB-UniRule"/>
</dbReference>
<dbReference type="VEuPathDB" id="FungiDB:DIURU_002947"/>
<dbReference type="EMBL" id="SWFT01000092">
    <property type="protein sequence ID" value="KAA8902153.1"/>
    <property type="molecule type" value="Genomic_DNA"/>
</dbReference>
<comment type="function">
    <text evidence="6">Component of the ERMES/MDM complex, which serves as a molecular tether to connect the endoplasmic reticulum and mitochondria. Components of this complex are involved in the control of mitochondrial shape and protein biogenesis and may function in phospholipid exchange. MDM10 is involved in the late assembly steps of the general translocase of the mitochondrial outer membrane (TOM complex). Functions in the TOM40-specific route of the assembly of outer membrane beta-barrel proteins, including the association of TOM40 with the receptor TOM22 and small TOM proteins. Can associate with the SAM(core) complex as well as the MDM12-MMM1 complex, both involved in late steps of the major beta-barrel assembly pathway, that is responsible for biogenesis of all outer membrane beta-barrel proteins. May act as a switch that shuttles between both complexes and channels precursor proteins into the TOM40-specific pathway. Plays a role in mitochondrial morphology and in the inheritance of mitochondria.</text>
</comment>
<reference evidence="7 8" key="1">
    <citation type="submission" date="2019-07" db="EMBL/GenBank/DDBJ databases">
        <title>Genome assembly of two rare yeast pathogens: Diutina rugosa and Trichomonascus ciferrii.</title>
        <authorList>
            <person name="Mixao V."/>
            <person name="Saus E."/>
            <person name="Hansen A."/>
            <person name="Lass-Flor C."/>
            <person name="Gabaldon T."/>
        </authorList>
    </citation>
    <scope>NUCLEOTIDE SEQUENCE [LARGE SCALE GENOMIC DNA]</scope>
    <source>
        <strain evidence="7 8">CBS 613</strain>
    </source>
</reference>
<keyword evidence="3 6" id="KW-1000">Mitochondrion outer membrane</keyword>
<evidence type="ECO:0000256" key="3">
    <source>
        <dbReference type="ARBA" id="ARBA00022787"/>
    </source>
</evidence>
<evidence type="ECO:0000256" key="2">
    <source>
        <dbReference type="ARBA" id="ARBA00022692"/>
    </source>
</evidence>
<dbReference type="GO" id="GO:1990456">
    <property type="term" value="P:mitochondrion-endoplasmic reticulum membrane tethering"/>
    <property type="evidence" value="ECO:0007669"/>
    <property type="project" value="UniProtKB-UniRule"/>
</dbReference>
<comment type="subcellular location">
    <subcellularLocation>
        <location evidence="6">Mitochondrion outer membrane</location>
        <topology evidence="6">Multi-pass membrane protein</topology>
    </subcellularLocation>
    <text evidence="6">The ERMES/MDM complex localizes to a few discrete foci (around 10 per single cell), that represent mitochondria-endoplasmic reticulum junctions. These foci are often found next to mtDNA nucleoids.</text>
</comment>
<organism evidence="7 8">
    <name type="scientific">Diutina rugosa</name>
    <name type="common">Yeast</name>
    <name type="synonym">Candida rugosa</name>
    <dbReference type="NCBI Taxonomy" id="5481"/>
    <lineage>
        <taxon>Eukaryota</taxon>
        <taxon>Fungi</taxon>
        <taxon>Dikarya</taxon>
        <taxon>Ascomycota</taxon>
        <taxon>Saccharomycotina</taxon>
        <taxon>Pichiomycetes</taxon>
        <taxon>Debaryomycetaceae</taxon>
        <taxon>Diutina</taxon>
    </lineage>
</organism>
<dbReference type="GO" id="GO:0070096">
    <property type="term" value="P:mitochondrial outer membrane translocase complex assembly"/>
    <property type="evidence" value="ECO:0007669"/>
    <property type="project" value="UniProtKB-UniRule"/>
</dbReference>
<comment type="subunit">
    <text evidence="6">Component of the ER-mitochondria encounter structure (ERMES) or MDM complex, composed of MMM1, MDM10, MDM12 and MDM34. Associates with the mitochondrial outer membrane sorting assembly machinery SAM(core) complex.</text>
</comment>
<evidence type="ECO:0000313" key="7">
    <source>
        <dbReference type="EMBL" id="KAA8902153.1"/>
    </source>
</evidence>
<dbReference type="Proteomes" id="UP000449547">
    <property type="component" value="Unassembled WGS sequence"/>
</dbReference>
<keyword evidence="1 6" id="KW-1134">Transmembrane beta strand</keyword>
<accession>A0A642UN63</accession>
<keyword evidence="8" id="KW-1185">Reference proteome</keyword>
<comment type="domain">
    <text evidence="6">Lacks alpha-helical transmembrane segments, suggesting that it resides in the membrane via beta-sheet conformations similar to those predicted for other outer membrane proteins and porin.</text>
</comment>
<dbReference type="OrthoDB" id="2103793at2759"/>
<keyword evidence="4 6" id="KW-0496">Mitochondrion</keyword>
<evidence type="ECO:0000256" key="4">
    <source>
        <dbReference type="ARBA" id="ARBA00023128"/>
    </source>
</evidence>
<dbReference type="HAMAP" id="MF_03102">
    <property type="entry name" value="Mdm10"/>
    <property type="match status" value="1"/>
</dbReference>
<dbReference type="AlphaFoldDB" id="A0A642UN63"/>
<dbReference type="GO" id="GO:0051654">
    <property type="term" value="P:establishment of mitochondrion localization"/>
    <property type="evidence" value="ECO:0007669"/>
    <property type="project" value="TreeGrafter"/>
</dbReference>
<evidence type="ECO:0000256" key="1">
    <source>
        <dbReference type="ARBA" id="ARBA00022452"/>
    </source>
</evidence>
<evidence type="ECO:0000256" key="5">
    <source>
        <dbReference type="ARBA" id="ARBA00023136"/>
    </source>
</evidence>
<keyword evidence="2 6" id="KW-0812">Transmembrane</keyword>
<dbReference type="Pfam" id="PF12519">
    <property type="entry name" value="MDM10"/>
    <property type="match status" value="1"/>
</dbReference>